<dbReference type="PANTHER" id="PTHR12588">
    <property type="entry name" value="MYOINOSITOL OXYGENASE"/>
    <property type="match status" value="1"/>
</dbReference>
<keyword evidence="8 14" id="KW-0560">Oxidoreductase</keyword>
<feature type="binding site" evidence="13">
    <location>
        <position position="204"/>
    </location>
    <ligand>
        <name>Fe cation</name>
        <dbReference type="ChEBI" id="CHEBI:24875"/>
        <label>1</label>
    </ligand>
</feature>
<keyword evidence="9 13" id="KW-0408">Iron</keyword>
<evidence type="ECO:0000256" key="14">
    <source>
        <dbReference type="RuleBase" id="RU367039"/>
    </source>
</evidence>
<evidence type="ECO:0000256" key="1">
    <source>
        <dbReference type="ARBA" id="ARBA00004496"/>
    </source>
</evidence>
<comment type="catalytic activity">
    <reaction evidence="11 14">
        <text>myo-inositol + O2 = D-glucuronate + H2O + H(+)</text>
        <dbReference type="Rhea" id="RHEA:23696"/>
        <dbReference type="ChEBI" id="CHEBI:15377"/>
        <dbReference type="ChEBI" id="CHEBI:15378"/>
        <dbReference type="ChEBI" id="CHEBI:15379"/>
        <dbReference type="ChEBI" id="CHEBI:17268"/>
        <dbReference type="ChEBI" id="CHEBI:58720"/>
        <dbReference type="EC" id="1.13.99.1"/>
    </reaction>
</comment>
<feature type="binding site" evidence="13">
    <location>
        <position position="134"/>
    </location>
    <ligand>
        <name>Fe cation</name>
        <dbReference type="ChEBI" id="CHEBI:24875"/>
        <label>1</label>
    </ligand>
</feature>
<comment type="similarity">
    <text evidence="3 14">Belongs to the myo-inositol oxygenase family.</text>
</comment>
<comment type="cofactor">
    <cofactor evidence="13 14">
        <name>Fe cation</name>
        <dbReference type="ChEBI" id="CHEBI:24875"/>
    </cofactor>
    <text evidence="13 14">Binds 2 iron ions per subunit.</text>
</comment>
<organism evidence="15 16">
    <name type="scientific">Acromyrmex charruanus</name>
    <dbReference type="NCBI Taxonomy" id="2715315"/>
    <lineage>
        <taxon>Eukaryota</taxon>
        <taxon>Metazoa</taxon>
        <taxon>Ecdysozoa</taxon>
        <taxon>Arthropoda</taxon>
        <taxon>Hexapoda</taxon>
        <taxon>Insecta</taxon>
        <taxon>Pterygota</taxon>
        <taxon>Neoptera</taxon>
        <taxon>Endopterygota</taxon>
        <taxon>Hymenoptera</taxon>
        <taxon>Apocrita</taxon>
        <taxon>Aculeata</taxon>
        <taxon>Formicoidea</taxon>
        <taxon>Formicidae</taxon>
        <taxon>Myrmicinae</taxon>
        <taxon>Acromyrmex</taxon>
    </lineage>
</organism>
<comment type="subcellular location">
    <subcellularLocation>
        <location evidence="1 14">Cytoplasm</location>
    </subcellularLocation>
</comment>
<evidence type="ECO:0000256" key="9">
    <source>
        <dbReference type="ARBA" id="ARBA00023004"/>
    </source>
</evidence>
<feature type="binding site" evidence="13">
    <location>
        <position position="108"/>
    </location>
    <ligand>
        <name>Fe cation</name>
        <dbReference type="ChEBI" id="CHEBI:24875"/>
        <label>1</label>
    </ligand>
</feature>
<proteinExistence type="inferred from homology"/>
<evidence type="ECO:0000256" key="11">
    <source>
        <dbReference type="ARBA" id="ARBA00048271"/>
    </source>
</evidence>
<comment type="caution">
    <text evidence="15">The sequence shown here is derived from an EMBL/GenBank/DDBJ whole genome shotgun (WGS) entry which is preliminary data.</text>
</comment>
<dbReference type="GO" id="GO:0019310">
    <property type="term" value="P:inositol catabolic process"/>
    <property type="evidence" value="ECO:0007669"/>
    <property type="project" value="UniProtKB-UniRule"/>
</dbReference>
<evidence type="ECO:0000256" key="5">
    <source>
        <dbReference type="ARBA" id="ARBA00019269"/>
    </source>
</evidence>
<dbReference type="EC" id="1.13.99.1" evidence="4 14"/>
<dbReference type="PANTHER" id="PTHR12588:SF0">
    <property type="entry name" value="INOSITOL OXYGENASE"/>
    <property type="match status" value="1"/>
</dbReference>
<evidence type="ECO:0000256" key="8">
    <source>
        <dbReference type="ARBA" id="ARBA00023002"/>
    </source>
</evidence>
<evidence type="ECO:0000256" key="4">
    <source>
        <dbReference type="ARBA" id="ARBA00011919"/>
    </source>
</evidence>
<evidence type="ECO:0000313" key="15">
    <source>
        <dbReference type="EMBL" id="KAG5331853.1"/>
    </source>
</evidence>
<evidence type="ECO:0000313" key="16">
    <source>
        <dbReference type="Proteomes" id="UP000669903"/>
    </source>
</evidence>
<keyword evidence="6 14" id="KW-0963">Cytoplasm</keyword>
<feature type="non-terminal residue" evidence="15">
    <location>
        <position position="1"/>
    </location>
</feature>
<dbReference type="GO" id="GO:0050113">
    <property type="term" value="F:inositol oxygenase activity"/>
    <property type="evidence" value="ECO:0007669"/>
    <property type="project" value="UniProtKB-UniRule"/>
</dbReference>
<protein>
    <recommendedName>
        <fullName evidence="5 14">Inositol oxygenase</fullName>
        <ecNumber evidence="4 14">1.13.99.1</ecNumber>
    </recommendedName>
    <alternativeName>
        <fullName evidence="10 14">Myo-inositol oxygenase</fullName>
    </alternativeName>
</protein>
<feature type="binding site" evidence="12">
    <location>
        <begin position="95"/>
        <end position="97"/>
    </location>
    <ligand>
        <name>substrate</name>
    </ligand>
</feature>
<name>A0A836JZI1_9HYME</name>
<accession>A0A836JZI1</accession>
<evidence type="ECO:0000256" key="3">
    <source>
        <dbReference type="ARBA" id="ARBA00005286"/>
    </source>
</evidence>
<evidence type="ECO:0000256" key="10">
    <source>
        <dbReference type="ARBA" id="ARBA00029668"/>
    </source>
</evidence>
<sequence>LIFQQKQIRGYTTLLDPSEQLRPEPIYAGKLQSEFRNFDEESEDPIKQRVRKTYELMHTNQTVEFVKSRMKDWLRFNKFKMTVKDALLKLNDLVDESDPDTSLPNIVHAFQTAESIREKHPDKGWFHLTGLIHDLGKVMAFYGEPQWAVVGDTFPVGCDWGDSIVYRTTSFDNNPDGKDSRYNTKYGMYKPKCGISNLMMSWGHDEYLYRLLVHNKSKLPKEALAMIRYHSFYPWHASGDYMHFCTSEDIEMLKWVTEFK</sequence>
<feature type="binding site" evidence="12">
    <location>
        <begin position="151"/>
        <end position="152"/>
    </location>
    <ligand>
        <name>substrate</name>
    </ligand>
</feature>
<dbReference type="InterPro" id="IPR007828">
    <property type="entry name" value="Inositol_oxygenase"/>
</dbReference>
<dbReference type="Pfam" id="PF05153">
    <property type="entry name" value="MIOX"/>
    <property type="match status" value="1"/>
</dbReference>
<evidence type="ECO:0000256" key="6">
    <source>
        <dbReference type="ARBA" id="ARBA00022490"/>
    </source>
</evidence>
<evidence type="ECO:0000256" key="2">
    <source>
        <dbReference type="ARBA" id="ARBA00005167"/>
    </source>
</evidence>
<comment type="pathway">
    <text evidence="2 14">Polyol metabolism; myo-inositol degradation into D-glucuronate; D-glucuronate from myo-inositol: step 1/1.</text>
</comment>
<evidence type="ECO:0000256" key="7">
    <source>
        <dbReference type="ARBA" id="ARBA00022723"/>
    </source>
</evidence>
<dbReference type="Proteomes" id="UP000669903">
    <property type="component" value="Unassembled WGS sequence"/>
</dbReference>
<feature type="non-terminal residue" evidence="15">
    <location>
        <position position="260"/>
    </location>
</feature>
<dbReference type="EMBL" id="JAANIC010005341">
    <property type="protein sequence ID" value="KAG5331853.1"/>
    <property type="molecule type" value="Genomic_DNA"/>
</dbReference>
<dbReference type="AlphaFoldDB" id="A0A836JZI1"/>
<feature type="binding site" evidence="13">
    <location>
        <position position="133"/>
    </location>
    <ligand>
        <name>Fe cation</name>
        <dbReference type="ChEBI" id="CHEBI:24875"/>
        <label>1</label>
    </ligand>
</feature>
<dbReference type="GO" id="GO:0005506">
    <property type="term" value="F:iron ion binding"/>
    <property type="evidence" value="ECO:0007669"/>
    <property type="project" value="InterPro"/>
</dbReference>
<dbReference type="GO" id="GO:0005737">
    <property type="term" value="C:cytoplasm"/>
    <property type="evidence" value="ECO:0007669"/>
    <property type="project" value="UniProtKB-SubCell"/>
</dbReference>
<dbReference type="UniPathway" id="UPA00111">
    <property type="reaction ID" value="UER00527"/>
</dbReference>
<feature type="binding site" evidence="13">
    <location>
        <position position="230"/>
    </location>
    <ligand>
        <name>Fe cation</name>
        <dbReference type="ChEBI" id="CHEBI:24875"/>
        <label>1</label>
    </ligand>
</feature>
<feature type="binding site" evidence="12">
    <location>
        <begin position="230"/>
        <end position="231"/>
    </location>
    <ligand>
        <name>substrate</name>
    </ligand>
</feature>
<keyword evidence="7 13" id="KW-0479">Metal-binding</keyword>
<evidence type="ECO:0000256" key="12">
    <source>
        <dbReference type="PIRSR" id="PIRSR607828-1"/>
    </source>
</evidence>
<keyword evidence="16" id="KW-1185">Reference proteome</keyword>
<feature type="binding site" evidence="12">
    <location>
        <position position="36"/>
    </location>
    <ligand>
        <name>substrate</name>
    </ligand>
</feature>
<evidence type="ECO:0000256" key="13">
    <source>
        <dbReference type="PIRSR" id="PIRSR607828-2"/>
    </source>
</evidence>
<feature type="binding site" evidence="12">
    <location>
        <position position="137"/>
    </location>
    <ligand>
        <name>substrate</name>
    </ligand>
</feature>
<gene>
    <name evidence="15" type="primary">Miox</name>
    <name evidence="15" type="ORF">G6Z76_0006423</name>
</gene>
<reference evidence="15" key="1">
    <citation type="submission" date="2020-03" db="EMBL/GenBank/DDBJ databases">
        <title>Relaxed selection underlies rapid genomic changes in the transitions from sociality to social parasitism in ants.</title>
        <authorList>
            <person name="Bi X."/>
        </authorList>
    </citation>
    <scope>NUCLEOTIDE SEQUENCE</scope>
    <source>
        <strain evidence="15">BGI-DK2014a</strain>
        <tissue evidence="15">Whole body</tissue>
    </source>
</reference>
<dbReference type="SUPFAM" id="SSF109604">
    <property type="entry name" value="HD-domain/PDEase-like"/>
    <property type="match status" value="1"/>
</dbReference>